<comment type="subcellular location">
    <subcellularLocation>
        <location evidence="12">Cell membrane</location>
        <topology evidence="12">Multi-pass membrane protein</topology>
    </subcellularLocation>
    <subcellularLocation>
        <location evidence="2">Membrane</location>
        <topology evidence="2">Multi-pass membrane protein</topology>
    </subcellularLocation>
</comment>
<evidence type="ECO:0000256" key="12">
    <source>
        <dbReference type="HAMAP-Rule" id="MF_01665"/>
    </source>
</evidence>
<dbReference type="HAMAP" id="MF_01665">
    <property type="entry name" value="HemeA_synth_type2"/>
    <property type="match status" value="1"/>
</dbReference>
<feature type="transmembrane region" description="Helical" evidence="12">
    <location>
        <begin position="201"/>
        <end position="226"/>
    </location>
</feature>
<feature type="transmembrane region" description="Helical" evidence="12">
    <location>
        <begin position="107"/>
        <end position="125"/>
    </location>
</feature>
<keyword evidence="4 12" id="KW-0479">Metal-binding</keyword>
<comment type="catalytic activity">
    <reaction evidence="11">
        <text>Fe(II)-heme o + 2 A + H2O = Fe(II)-heme a + 2 AH2</text>
        <dbReference type="Rhea" id="RHEA:63388"/>
        <dbReference type="ChEBI" id="CHEBI:13193"/>
        <dbReference type="ChEBI" id="CHEBI:15377"/>
        <dbReference type="ChEBI" id="CHEBI:17499"/>
        <dbReference type="ChEBI" id="CHEBI:60530"/>
        <dbReference type="ChEBI" id="CHEBI:61715"/>
        <dbReference type="EC" id="1.17.99.9"/>
    </reaction>
    <physiologicalReaction direction="left-to-right" evidence="11">
        <dbReference type="Rhea" id="RHEA:63389"/>
    </physiologicalReaction>
</comment>
<evidence type="ECO:0000256" key="5">
    <source>
        <dbReference type="ARBA" id="ARBA00022989"/>
    </source>
</evidence>
<feature type="transmembrane region" description="Helical" evidence="12">
    <location>
        <begin position="288"/>
        <end position="308"/>
    </location>
</feature>
<name>V6F605_MAGGM</name>
<keyword evidence="14" id="KW-1185">Reference proteome</keyword>
<feature type="transmembrane region" description="Helical" evidence="12">
    <location>
        <begin position="21"/>
        <end position="43"/>
    </location>
</feature>
<evidence type="ECO:0000256" key="1">
    <source>
        <dbReference type="ARBA" id="ARBA00001970"/>
    </source>
</evidence>
<keyword evidence="5 12" id="KW-1133">Transmembrane helix</keyword>
<evidence type="ECO:0000256" key="11">
    <source>
        <dbReference type="ARBA" id="ARBA00048044"/>
    </source>
</evidence>
<evidence type="ECO:0000256" key="6">
    <source>
        <dbReference type="ARBA" id="ARBA00023002"/>
    </source>
</evidence>
<organism evidence="13 14">
    <name type="scientific">Magnetospirillum gryphiswaldense (strain DSM 6361 / JCM 21280 / NBRC 15271 / MSR-1)</name>
    <dbReference type="NCBI Taxonomy" id="431944"/>
    <lineage>
        <taxon>Bacteria</taxon>
        <taxon>Pseudomonadati</taxon>
        <taxon>Pseudomonadota</taxon>
        <taxon>Alphaproteobacteria</taxon>
        <taxon>Rhodospirillales</taxon>
        <taxon>Rhodospirillaceae</taxon>
        <taxon>Magnetospirillum</taxon>
    </lineage>
</organism>
<accession>V6F605</accession>
<keyword evidence="3 12" id="KW-0812">Transmembrane</keyword>
<feature type="transmembrane region" description="Helical" evidence="12">
    <location>
        <begin position="137"/>
        <end position="158"/>
    </location>
</feature>
<dbReference type="EMBL" id="HG794546">
    <property type="protein sequence ID" value="CDK99928.1"/>
    <property type="molecule type" value="Genomic_DNA"/>
</dbReference>
<dbReference type="GO" id="GO:0005886">
    <property type="term" value="C:plasma membrane"/>
    <property type="evidence" value="ECO:0007669"/>
    <property type="project" value="UniProtKB-SubCell"/>
</dbReference>
<feature type="transmembrane region" description="Helical" evidence="12">
    <location>
        <begin position="170"/>
        <end position="189"/>
    </location>
</feature>
<dbReference type="STRING" id="1430440.MGMSRv2__2713"/>
<dbReference type="eggNOG" id="COG1612">
    <property type="taxonomic scope" value="Bacteria"/>
</dbReference>
<dbReference type="GO" id="GO:0046872">
    <property type="term" value="F:metal ion binding"/>
    <property type="evidence" value="ECO:0007669"/>
    <property type="project" value="UniProtKB-KW"/>
</dbReference>
<dbReference type="Pfam" id="PF02628">
    <property type="entry name" value="COX15-CtaA"/>
    <property type="match status" value="1"/>
</dbReference>
<dbReference type="KEGG" id="mgy:MGMSRv2__2713"/>
<dbReference type="InterPro" id="IPR003780">
    <property type="entry name" value="COX15/CtaA_fam"/>
</dbReference>
<reference evidence="13 14" key="1">
    <citation type="journal article" date="2014" name="Genome Announc.">
        <title>Complete genome sequence of Magnetospirillum gryphiswaldense MSR-1.</title>
        <authorList>
            <person name="Wang X."/>
            <person name="Wang Q."/>
            <person name="Zhang W."/>
            <person name="Wang Y."/>
            <person name="Li L."/>
            <person name="Wen T."/>
            <person name="Zhang T."/>
            <person name="Zhang Y."/>
            <person name="Xu J."/>
            <person name="Hu J."/>
            <person name="Li S."/>
            <person name="Liu L."/>
            <person name="Liu J."/>
            <person name="Jiang W."/>
            <person name="Tian J."/>
            <person name="Li Y."/>
            <person name="Schuler D."/>
            <person name="Wang L."/>
            <person name="Li J."/>
        </authorList>
    </citation>
    <scope>NUCLEOTIDE SEQUENCE [LARGE SCALE GENOMIC DNA]</scope>
    <source>
        <strain evidence="14">DSM 6361 / JCM 21280 / NBRC 15271 / MSR-1</strain>
    </source>
</reference>
<comment type="similarity">
    <text evidence="12">Belongs to the COX15/CtaA family. Type 2 subfamily.</text>
</comment>
<dbReference type="InterPro" id="IPR023754">
    <property type="entry name" value="HemeA_Synthase_type2"/>
</dbReference>
<comment type="subunit">
    <text evidence="12">Interacts with CtaB.</text>
</comment>
<comment type="function">
    <text evidence="12">Catalyzes the conversion of heme O to heme A by two successive hydroxylations of the methyl group at C8. The first hydroxylation forms heme I, the second hydroxylation results in an unstable dihydroxymethyl group, which spontaneously dehydrates, resulting in the formyl group of heme A.</text>
</comment>
<feature type="binding site" description="axial binding residue" evidence="12">
    <location>
        <position position="262"/>
    </location>
    <ligand>
        <name>heme</name>
        <dbReference type="ChEBI" id="CHEBI:30413"/>
    </ligand>
    <ligandPart>
        <name>Fe</name>
        <dbReference type="ChEBI" id="CHEBI:18248"/>
    </ligandPart>
</feature>
<evidence type="ECO:0000256" key="2">
    <source>
        <dbReference type="ARBA" id="ARBA00004141"/>
    </source>
</evidence>
<keyword evidence="7 12" id="KW-0408">Iron</keyword>
<feature type="transmembrane region" description="Helical" evidence="12">
    <location>
        <begin position="260"/>
        <end position="281"/>
    </location>
</feature>
<keyword evidence="9 12" id="KW-0472">Membrane</keyword>
<dbReference type="HOGENOM" id="CLU_017627_0_0_5"/>
<evidence type="ECO:0000256" key="7">
    <source>
        <dbReference type="ARBA" id="ARBA00023004"/>
    </source>
</evidence>
<evidence type="ECO:0000256" key="4">
    <source>
        <dbReference type="ARBA" id="ARBA00022723"/>
    </source>
</evidence>
<sequence>MPKMRDAAAHDLDHPQDRHRRILAAWLLMVAAMVAVMVTLGGLTRLTGSGLSMTQWNPHHILPPLDAGQWQEAFALYRQSPEFRLINTQMDLAGYQSIFWLEYIHRLWGRLIGLAFALPLVWFVWRRMVPAGWLPRLLALLALGGGQGVMGWLMVASGLADRPEVSHFRLAAHLLLALVILAALIWCALALRDHPRQRHRLLFTTLWLVAALTLAAMSWGALVAGLDAGRIHNTFPLMQDGWLPSPPLGNAITDAASVQYVHRVLAITAWACLSLLAAWSWRRHGPRPLLLTGAWVQVQAGLGIATLLHGAPLVLAALHQGGAVVLVALLTWALFSVRR</sequence>
<keyword evidence="8 12" id="KW-0350">Heme biosynthesis</keyword>
<protein>
    <recommendedName>
        <fullName evidence="12">Heme A synthase</fullName>
        <shortName evidence="12">HAS</shortName>
        <ecNumber evidence="12">1.17.99.9</ecNumber>
    </recommendedName>
    <alternativeName>
        <fullName evidence="12">Cytochrome aa3-controlling protein</fullName>
    </alternativeName>
</protein>
<dbReference type="PANTHER" id="PTHR23289">
    <property type="entry name" value="CYTOCHROME C OXIDASE ASSEMBLY PROTEIN COX15"/>
    <property type="match status" value="1"/>
</dbReference>
<dbReference type="EC" id="1.17.99.9" evidence="12"/>
<evidence type="ECO:0000256" key="3">
    <source>
        <dbReference type="ARBA" id="ARBA00022692"/>
    </source>
</evidence>
<dbReference type="PANTHER" id="PTHR23289:SF2">
    <property type="entry name" value="CYTOCHROME C OXIDASE ASSEMBLY PROTEIN COX15 HOMOLOG"/>
    <property type="match status" value="1"/>
</dbReference>
<dbReference type="Proteomes" id="UP000018922">
    <property type="component" value="Chromosome I"/>
</dbReference>
<feature type="transmembrane region" description="Helical" evidence="12">
    <location>
        <begin position="314"/>
        <end position="335"/>
    </location>
</feature>
<dbReference type="GO" id="GO:0006784">
    <property type="term" value="P:heme A biosynthetic process"/>
    <property type="evidence" value="ECO:0007669"/>
    <property type="project" value="UniProtKB-UniRule"/>
</dbReference>
<keyword evidence="12" id="KW-1003">Cell membrane</keyword>
<dbReference type="GO" id="GO:0120547">
    <property type="term" value="F:heme A synthase activity"/>
    <property type="evidence" value="ECO:0007669"/>
    <property type="project" value="UniProtKB-EC"/>
</dbReference>
<evidence type="ECO:0000313" key="13">
    <source>
        <dbReference type="EMBL" id="CDK99928.1"/>
    </source>
</evidence>
<dbReference type="UniPathway" id="UPA00269">
    <property type="reaction ID" value="UER00713"/>
</dbReference>
<evidence type="ECO:0000256" key="8">
    <source>
        <dbReference type="ARBA" id="ARBA00023133"/>
    </source>
</evidence>
<evidence type="ECO:0000313" key="14">
    <source>
        <dbReference type="Proteomes" id="UP000018922"/>
    </source>
</evidence>
<gene>
    <name evidence="12 13" type="primary">ctaA</name>
    <name evidence="13" type="ordered locus">MGMSRv2__2713</name>
</gene>
<dbReference type="AlphaFoldDB" id="V6F605"/>
<dbReference type="GO" id="GO:0016653">
    <property type="term" value="F:oxidoreductase activity, acting on NAD(P)H, heme protein as acceptor"/>
    <property type="evidence" value="ECO:0007669"/>
    <property type="project" value="TreeGrafter"/>
</dbReference>
<comment type="pathway">
    <text evidence="10 12">Porphyrin-containing compound metabolism; heme A biosynthesis; heme A from heme O: step 1/1.</text>
</comment>
<feature type="binding site" description="axial binding residue" evidence="12">
    <location>
        <position position="319"/>
    </location>
    <ligand>
        <name>heme</name>
        <dbReference type="ChEBI" id="CHEBI:30413"/>
    </ligand>
    <ligandPart>
        <name>Fe</name>
        <dbReference type="ChEBI" id="CHEBI:18248"/>
    </ligandPart>
</feature>
<evidence type="ECO:0000256" key="9">
    <source>
        <dbReference type="ARBA" id="ARBA00023136"/>
    </source>
</evidence>
<keyword evidence="6 12" id="KW-0560">Oxidoreductase</keyword>
<evidence type="ECO:0000256" key="10">
    <source>
        <dbReference type="ARBA" id="ARBA00044501"/>
    </source>
</evidence>
<proteinExistence type="inferred from homology"/>
<comment type="cofactor">
    <cofactor evidence="1 12">
        <name>heme b</name>
        <dbReference type="ChEBI" id="CHEBI:60344"/>
    </cofactor>
</comment>